<proteinExistence type="inferred from homology"/>
<sequence length="891" mass="97280">MGSRPTPMMEQYIEIKAANEGSLLFYRMGDFYELFFADAVEASKALGITLTKRGKHLGEDIPMCGVPVHAADDYLQKLISKGFRVAVCEQTEDPAEARKRGSKSVVRRDVIRLVTPGTLTEEKLLDPSEANFLMTLGRVKGAEEGRMALAWIDISTGTFRVAETAPGRLLADIMRIDPRELIVAEPVFHDPELRPVFDMIGRAVTPQPASLFDSAIAEARIKRYFDVAALDGFGQFSRCELSAISGAIAYIEKTQLAERPPLMHPEREEEGSALFIDQATRANLELVRTLSGSREGSLLKSIDRTVTGGGARLLAERLTSPLTDPAAIAMRQDAVSFFLSEHQLTEDLRQELKGVPDMPRALSRLAVGRGGPRDLGALQRGLEAARGIAALLSGHVVLPPELEAARIALASLPQDYAEHLDRALHDELPLLKRDGGFVRSGYHPELDEMRALRDQSRRVIAGLQARYTDETGIKSLKIKHNNVLGYFIEVPASHHATMTSSDEAKGRFIHRQTMASAMRFTTTELAELESKIANAADRALSIELAIFDELTNETVVQAQAIRAGAAALALLDVSSALATLAEEQGYCRPLVDASLAFNIVAGRHPVVEQALRRQAANPFVANDCDLSPQGDEYHGAIWLLTGPNMGGKSTFLRQNALIAILAQMGSFVPAGSAHIGVVDRLFSRVGASDDLARGRSTFMVEMVETAAILNLAGERSLVILDEIGRGTATFDGLSIAWAAVEYLHEKNRCRALFATHFHEMTALSEKLARLANVTMRVKEWDGDVVFLHEIARGAADRSYGVQVARLAGLPEAVVNRARDVLHQLEAGETSGKADKLIDDLPLFSVEVKREQPKQKGDSALQQAVLALNPDEMTPREAMDELYRLKALAGKS</sequence>
<dbReference type="Pfam" id="PF05190">
    <property type="entry name" value="MutS_IV"/>
    <property type="match status" value="1"/>
</dbReference>
<keyword evidence="3 9" id="KW-0547">Nucleotide-binding</keyword>
<dbReference type="SMART" id="SM00533">
    <property type="entry name" value="MUTSd"/>
    <property type="match status" value="1"/>
</dbReference>
<dbReference type="EMBL" id="QOZG01000002">
    <property type="protein sequence ID" value="RCS25210.1"/>
    <property type="molecule type" value="Genomic_DNA"/>
</dbReference>
<dbReference type="PANTHER" id="PTHR11361:SF34">
    <property type="entry name" value="DNA MISMATCH REPAIR PROTEIN MSH1, MITOCHONDRIAL"/>
    <property type="match status" value="1"/>
</dbReference>
<evidence type="ECO:0000256" key="2">
    <source>
        <dbReference type="ARBA" id="ARBA00021982"/>
    </source>
</evidence>
<evidence type="ECO:0000256" key="9">
    <source>
        <dbReference type="HAMAP-Rule" id="MF_00096"/>
    </source>
</evidence>
<evidence type="ECO:0000256" key="6">
    <source>
        <dbReference type="ARBA" id="ARBA00023125"/>
    </source>
</evidence>
<dbReference type="Pfam" id="PF01624">
    <property type="entry name" value="MutS_I"/>
    <property type="match status" value="1"/>
</dbReference>
<dbReference type="GO" id="GO:0140664">
    <property type="term" value="F:ATP-dependent DNA damage sensor activity"/>
    <property type="evidence" value="ECO:0007669"/>
    <property type="project" value="InterPro"/>
</dbReference>
<dbReference type="GO" id="GO:0006298">
    <property type="term" value="P:mismatch repair"/>
    <property type="evidence" value="ECO:0007669"/>
    <property type="project" value="UniProtKB-UniRule"/>
</dbReference>
<organism evidence="13 14">
    <name type="scientific">Phyllobacterium salinisoli</name>
    <dbReference type="NCBI Taxonomy" id="1899321"/>
    <lineage>
        <taxon>Bacteria</taxon>
        <taxon>Pseudomonadati</taxon>
        <taxon>Pseudomonadota</taxon>
        <taxon>Alphaproteobacteria</taxon>
        <taxon>Hyphomicrobiales</taxon>
        <taxon>Phyllobacteriaceae</taxon>
        <taxon>Phyllobacterium</taxon>
    </lineage>
</organism>
<accession>A0A368KAV3</accession>
<dbReference type="Gene3D" id="3.30.420.110">
    <property type="entry name" value="MutS, connector domain"/>
    <property type="match status" value="1"/>
</dbReference>
<keyword evidence="7 9" id="KW-0234">DNA repair</keyword>
<dbReference type="Gene3D" id="3.40.50.300">
    <property type="entry name" value="P-loop containing nucleotide triphosphate hydrolases"/>
    <property type="match status" value="1"/>
</dbReference>
<dbReference type="InterPro" id="IPR036678">
    <property type="entry name" value="MutS_con_dom_sf"/>
</dbReference>
<dbReference type="PIRSF" id="PIRSF037677">
    <property type="entry name" value="DNA_mis_repair_Msh6"/>
    <property type="match status" value="1"/>
</dbReference>
<dbReference type="GO" id="GO:0003684">
    <property type="term" value="F:damaged DNA binding"/>
    <property type="evidence" value="ECO:0007669"/>
    <property type="project" value="UniProtKB-UniRule"/>
</dbReference>
<dbReference type="InterPro" id="IPR007861">
    <property type="entry name" value="DNA_mismatch_repair_MutS_clamp"/>
</dbReference>
<dbReference type="SMART" id="SM00534">
    <property type="entry name" value="MUTSac"/>
    <property type="match status" value="1"/>
</dbReference>
<dbReference type="InterPro" id="IPR007696">
    <property type="entry name" value="DNA_mismatch_repair_MutS_core"/>
</dbReference>
<dbReference type="InterPro" id="IPR027417">
    <property type="entry name" value="P-loop_NTPase"/>
</dbReference>
<feature type="coiled-coil region" evidence="11">
    <location>
        <begin position="518"/>
        <end position="545"/>
    </location>
</feature>
<evidence type="ECO:0000313" key="13">
    <source>
        <dbReference type="EMBL" id="RCS25210.1"/>
    </source>
</evidence>
<evidence type="ECO:0000256" key="10">
    <source>
        <dbReference type="RuleBase" id="RU003756"/>
    </source>
</evidence>
<dbReference type="GO" id="GO:0005829">
    <property type="term" value="C:cytosol"/>
    <property type="evidence" value="ECO:0007669"/>
    <property type="project" value="TreeGrafter"/>
</dbReference>
<dbReference type="PROSITE" id="PS00486">
    <property type="entry name" value="DNA_MISMATCH_REPAIR_2"/>
    <property type="match status" value="1"/>
</dbReference>
<name>A0A368KAV3_9HYPH</name>
<dbReference type="GO" id="GO:0005524">
    <property type="term" value="F:ATP binding"/>
    <property type="evidence" value="ECO:0007669"/>
    <property type="project" value="UniProtKB-UniRule"/>
</dbReference>
<dbReference type="SUPFAM" id="SSF55271">
    <property type="entry name" value="DNA repair protein MutS, domain I"/>
    <property type="match status" value="1"/>
</dbReference>
<dbReference type="InterPro" id="IPR045076">
    <property type="entry name" value="MutS"/>
</dbReference>
<feature type="binding site" evidence="9">
    <location>
        <begin position="642"/>
        <end position="649"/>
    </location>
    <ligand>
        <name>ATP</name>
        <dbReference type="ChEBI" id="CHEBI:30616"/>
    </ligand>
</feature>
<dbReference type="NCBIfam" id="NF003810">
    <property type="entry name" value="PRK05399.1"/>
    <property type="match status" value="1"/>
</dbReference>
<dbReference type="Proteomes" id="UP000253420">
    <property type="component" value="Unassembled WGS sequence"/>
</dbReference>
<protein>
    <recommendedName>
        <fullName evidence="2 9">DNA mismatch repair protein MutS</fullName>
    </recommendedName>
</protein>
<dbReference type="InterPro" id="IPR036187">
    <property type="entry name" value="DNA_mismatch_repair_MutS_sf"/>
</dbReference>
<keyword evidence="11" id="KW-0175">Coiled coil</keyword>
<dbReference type="GO" id="GO:0030983">
    <property type="term" value="F:mismatched DNA binding"/>
    <property type="evidence" value="ECO:0007669"/>
    <property type="project" value="InterPro"/>
</dbReference>
<dbReference type="NCBIfam" id="TIGR01070">
    <property type="entry name" value="mutS1"/>
    <property type="match status" value="1"/>
</dbReference>
<dbReference type="HAMAP" id="MF_00096">
    <property type="entry name" value="MutS"/>
    <property type="match status" value="1"/>
</dbReference>
<dbReference type="SUPFAM" id="SSF48334">
    <property type="entry name" value="DNA repair protein MutS, domain III"/>
    <property type="match status" value="1"/>
</dbReference>
<comment type="similarity">
    <text evidence="1 9 10">Belongs to the DNA mismatch repair MutS family.</text>
</comment>
<dbReference type="Pfam" id="PF05192">
    <property type="entry name" value="MutS_III"/>
    <property type="match status" value="1"/>
</dbReference>
<reference evidence="13 14" key="1">
    <citation type="submission" date="2018-07" db="EMBL/GenBank/DDBJ databases">
        <title>The draft genome of Phyllobacterium salinisoli.</title>
        <authorList>
            <person name="Liu L."/>
            <person name="Li L."/>
            <person name="Zhang X."/>
            <person name="Liang L."/>
        </authorList>
    </citation>
    <scope>NUCLEOTIDE SEQUENCE [LARGE SCALE GENOMIC DNA]</scope>
    <source>
        <strain evidence="13 14">LLAN61</strain>
    </source>
</reference>
<comment type="caution">
    <text evidence="13">The sequence shown here is derived from an EMBL/GenBank/DDBJ whole genome shotgun (WGS) entry which is preliminary data.</text>
</comment>
<gene>
    <name evidence="9" type="primary">mutS</name>
    <name evidence="13" type="ORF">DUT91_05410</name>
</gene>
<dbReference type="InterPro" id="IPR007860">
    <property type="entry name" value="DNA_mmatch_repair_MutS_con_dom"/>
</dbReference>
<dbReference type="SUPFAM" id="SSF52540">
    <property type="entry name" value="P-loop containing nucleoside triphosphate hydrolases"/>
    <property type="match status" value="1"/>
</dbReference>
<dbReference type="InterPro" id="IPR005748">
    <property type="entry name" value="DNA_mismatch_repair_MutS"/>
</dbReference>
<evidence type="ECO:0000256" key="3">
    <source>
        <dbReference type="ARBA" id="ARBA00022741"/>
    </source>
</evidence>
<evidence type="ECO:0000256" key="1">
    <source>
        <dbReference type="ARBA" id="ARBA00006271"/>
    </source>
</evidence>
<dbReference type="Gene3D" id="3.40.1170.10">
    <property type="entry name" value="DNA repair protein MutS, domain I"/>
    <property type="match status" value="1"/>
</dbReference>
<keyword evidence="5 9" id="KW-0067">ATP-binding</keyword>
<evidence type="ECO:0000256" key="5">
    <source>
        <dbReference type="ARBA" id="ARBA00022840"/>
    </source>
</evidence>
<evidence type="ECO:0000256" key="11">
    <source>
        <dbReference type="SAM" id="Coils"/>
    </source>
</evidence>
<feature type="domain" description="DNA mismatch repair proteins mutS family" evidence="12">
    <location>
        <begin position="716"/>
        <end position="732"/>
    </location>
</feature>
<dbReference type="RefSeq" id="WP_114439654.1">
    <property type="nucleotide sequence ID" value="NZ_QOZG01000002.1"/>
</dbReference>
<dbReference type="SUPFAM" id="SSF53150">
    <property type="entry name" value="DNA repair protein MutS, domain II"/>
    <property type="match status" value="1"/>
</dbReference>
<dbReference type="InterPro" id="IPR016151">
    <property type="entry name" value="DNA_mismatch_repair_MutS_N"/>
</dbReference>
<dbReference type="OrthoDB" id="9802448at2"/>
<evidence type="ECO:0000313" key="14">
    <source>
        <dbReference type="Proteomes" id="UP000253420"/>
    </source>
</evidence>
<dbReference type="Gene3D" id="1.10.1420.10">
    <property type="match status" value="2"/>
</dbReference>
<dbReference type="InterPro" id="IPR000432">
    <property type="entry name" value="DNA_mismatch_repair_MutS_C"/>
</dbReference>
<keyword evidence="14" id="KW-1185">Reference proteome</keyword>
<comment type="function">
    <text evidence="8 9">This protein is involved in the repair of mismatches in DNA. It is possible that it carries out the mismatch recognition step. This protein has a weak ATPase activity.</text>
</comment>
<dbReference type="Pfam" id="PF00488">
    <property type="entry name" value="MutS_V"/>
    <property type="match status" value="1"/>
</dbReference>
<dbReference type="Gene3D" id="6.10.140.430">
    <property type="match status" value="1"/>
</dbReference>
<dbReference type="PANTHER" id="PTHR11361">
    <property type="entry name" value="DNA MISMATCH REPAIR PROTEIN MUTS FAMILY MEMBER"/>
    <property type="match status" value="1"/>
</dbReference>
<dbReference type="InterPro" id="IPR007695">
    <property type="entry name" value="DNA_mismatch_repair_MutS-lik_N"/>
</dbReference>
<dbReference type="AlphaFoldDB" id="A0A368KAV3"/>
<keyword evidence="6 9" id="KW-0238">DNA-binding</keyword>
<dbReference type="InterPro" id="IPR017261">
    <property type="entry name" value="DNA_mismatch_repair_MutS/MSH"/>
</dbReference>
<evidence type="ECO:0000256" key="4">
    <source>
        <dbReference type="ARBA" id="ARBA00022763"/>
    </source>
</evidence>
<evidence type="ECO:0000259" key="12">
    <source>
        <dbReference type="PROSITE" id="PS00486"/>
    </source>
</evidence>
<dbReference type="FunFam" id="3.40.1170.10:FF:000001">
    <property type="entry name" value="DNA mismatch repair protein MutS"/>
    <property type="match status" value="1"/>
</dbReference>
<dbReference type="Pfam" id="PF05188">
    <property type="entry name" value="MutS_II"/>
    <property type="match status" value="1"/>
</dbReference>
<evidence type="ECO:0000256" key="7">
    <source>
        <dbReference type="ARBA" id="ARBA00023204"/>
    </source>
</evidence>
<evidence type="ECO:0000256" key="8">
    <source>
        <dbReference type="ARBA" id="ARBA00024647"/>
    </source>
</evidence>
<dbReference type="CDD" id="cd03284">
    <property type="entry name" value="ABC_MutS1"/>
    <property type="match status" value="1"/>
</dbReference>
<keyword evidence="4 9" id="KW-0227">DNA damage</keyword>